<gene>
    <name evidence="1" type="ORF">C0Q88_07810</name>
</gene>
<comment type="caution">
    <text evidence="1">The sequence shown here is derived from an EMBL/GenBank/DDBJ whole genome shotgun (WGS) entry which is preliminary data.</text>
</comment>
<organism evidence="1 2">
    <name type="scientific">Ralstonia pickettii</name>
    <name type="common">Burkholderia pickettii</name>
    <dbReference type="NCBI Taxonomy" id="329"/>
    <lineage>
        <taxon>Bacteria</taxon>
        <taxon>Pseudomonadati</taxon>
        <taxon>Pseudomonadota</taxon>
        <taxon>Betaproteobacteria</taxon>
        <taxon>Burkholderiales</taxon>
        <taxon>Burkholderiaceae</taxon>
        <taxon>Ralstonia</taxon>
    </lineage>
</organism>
<evidence type="ECO:0000313" key="1">
    <source>
        <dbReference type="EMBL" id="PLC44576.1"/>
    </source>
</evidence>
<reference evidence="1 2" key="1">
    <citation type="submission" date="2017-12" db="EMBL/GenBank/DDBJ databases">
        <title>Draft genome sequence of Ralstonia pickettii 52.</title>
        <authorList>
            <person name="Zheng B."/>
        </authorList>
    </citation>
    <scope>NUCLEOTIDE SEQUENCE [LARGE SCALE GENOMIC DNA]</scope>
    <source>
        <strain evidence="1 2">52</strain>
    </source>
</reference>
<dbReference type="Proteomes" id="UP000234456">
    <property type="component" value="Unassembled WGS sequence"/>
</dbReference>
<name>A0A2N4TXY5_RALPI</name>
<dbReference type="AlphaFoldDB" id="A0A2N4TXY5"/>
<sequence>MINRHNRHFAGLREDFLPIVMEYEGGLLLRMLTLRDDTETMKFAPVDPKESRANAVLLKSADPTIHAGGLVVLGEHLRDDLTGHTFICSGQASLSIDGLGSGEWVDYAAWVFFVDGNGLPQAPVNRHVETYQSKASAPRLSKMREQWSVVQVFVPFKTDAMAACCKSVCIGPLGMITNLTFGEEASTEDVVAGSARKFLPSLRLDAPESIRADRADDLTVTLTDCDGNPETSGDAEVYLEATGGYLNWQRVTTVGGVARFKLRMTDLVKGDEVRVKAGFRNYSGITEVVVKVA</sequence>
<accession>A0A2N4TXY5</accession>
<evidence type="ECO:0000313" key="2">
    <source>
        <dbReference type="Proteomes" id="UP000234456"/>
    </source>
</evidence>
<dbReference type="EMBL" id="PKQE01000001">
    <property type="protein sequence ID" value="PLC44576.1"/>
    <property type="molecule type" value="Genomic_DNA"/>
</dbReference>
<proteinExistence type="predicted"/>
<dbReference type="RefSeq" id="WP_102064987.1">
    <property type="nucleotide sequence ID" value="NZ_PKQE01000001.1"/>
</dbReference>
<dbReference type="OrthoDB" id="8993739at2"/>
<protein>
    <submittedName>
        <fullName evidence="1">Uncharacterized protein</fullName>
    </submittedName>
</protein>